<dbReference type="InterPro" id="IPR003029">
    <property type="entry name" value="S1_domain"/>
</dbReference>
<organism evidence="5 6">
    <name type="scientific">Lactobacillus psittaci DSM 15354</name>
    <dbReference type="NCBI Taxonomy" id="1122152"/>
    <lineage>
        <taxon>Bacteria</taxon>
        <taxon>Bacillati</taxon>
        <taxon>Bacillota</taxon>
        <taxon>Bacilli</taxon>
        <taxon>Lactobacillales</taxon>
        <taxon>Lactobacillaceae</taxon>
        <taxon>Lactobacillus</taxon>
    </lineage>
</organism>
<dbReference type="GO" id="GO:0006412">
    <property type="term" value="P:translation"/>
    <property type="evidence" value="ECO:0007669"/>
    <property type="project" value="TreeGrafter"/>
</dbReference>
<comment type="caution">
    <text evidence="5">The sequence shown here is derived from an EMBL/GenBank/DDBJ whole genome shotgun (WGS) entry which is preliminary data.</text>
</comment>
<dbReference type="SUPFAM" id="SSF50249">
    <property type="entry name" value="Nucleic acid-binding proteins"/>
    <property type="match status" value="1"/>
</dbReference>
<evidence type="ECO:0000313" key="5">
    <source>
        <dbReference type="EMBL" id="KRL62567.1"/>
    </source>
</evidence>
<keyword evidence="2" id="KW-0689">Ribosomal protein</keyword>
<dbReference type="InterPro" id="IPR012340">
    <property type="entry name" value="NA-bd_OB-fold"/>
</dbReference>
<comment type="similarity">
    <text evidence="1">Belongs to the bacterial ribosomal protein bS1 family.</text>
</comment>
<dbReference type="Pfam" id="PF00575">
    <property type="entry name" value="S1"/>
    <property type="match status" value="1"/>
</dbReference>
<evidence type="ECO:0000259" key="4">
    <source>
        <dbReference type="PROSITE" id="PS50126"/>
    </source>
</evidence>
<dbReference type="InterPro" id="IPR050437">
    <property type="entry name" value="Ribos_protein_bS1-like"/>
</dbReference>
<dbReference type="OrthoDB" id="9810507at2"/>
<reference evidence="5 6" key="1">
    <citation type="journal article" date="2015" name="Genome Announc.">
        <title>Expanding the biotechnology potential of lactobacilli through comparative genomics of 213 strains and associated genera.</title>
        <authorList>
            <person name="Sun Z."/>
            <person name="Harris H.M."/>
            <person name="McCann A."/>
            <person name="Guo C."/>
            <person name="Argimon S."/>
            <person name="Zhang W."/>
            <person name="Yang X."/>
            <person name="Jeffery I.B."/>
            <person name="Cooney J.C."/>
            <person name="Kagawa T.F."/>
            <person name="Liu W."/>
            <person name="Song Y."/>
            <person name="Salvetti E."/>
            <person name="Wrobel A."/>
            <person name="Rasinkangas P."/>
            <person name="Parkhill J."/>
            <person name="Rea M.C."/>
            <person name="O'Sullivan O."/>
            <person name="Ritari J."/>
            <person name="Douillard F.P."/>
            <person name="Paul Ross R."/>
            <person name="Yang R."/>
            <person name="Briner A.E."/>
            <person name="Felis G.E."/>
            <person name="de Vos W.M."/>
            <person name="Barrangou R."/>
            <person name="Klaenhammer T.R."/>
            <person name="Caufield P.W."/>
            <person name="Cui Y."/>
            <person name="Zhang H."/>
            <person name="O'Toole P.W."/>
        </authorList>
    </citation>
    <scope>NUCLEOTIDE SEQUENCE [LARGE SCALE GENOMIC DNA]</scope>
    <source>
        <strain evidence="5 6">DSM 15354</strain>
    </source>
</reference>
<dbReference type="RefSeq" id="WP_027825698.1">
    <property type="nucleotide sequence ID" value="NZ_AZFB01000009.1"/>
</dbReference>
<name>A0A0R1S095_9LACO</name>
<accession>A0A0R1S095</accession>
<dbReference type="STRING" id="1122152.GCA_000425905_00718"/>
<evidence type="ECO:0000256" key="2">
    <source>
        <dbReference type="ARBA" id="ARBA00022980"/>
    </source>
</evidence>
<dbReference type="GO" id="GO:0003735">
    <property type="term" value="F:structural constituent of ribosome"/>
    <property type="evidence" value="ECO:0007669"/>
    <property type="project" value="TreeGrafter"/>
</dbReference>
<feature type="domain" description="S1 motif" evidence="4">
    <location>
        <begin position="6"/>
        <end position="71"/>
    </location>
</feature>
<dbReference type="PANTHER" id="PTHR10724">
    <property type="entry name" value="30S RIBOSOMAL PROTEIN S1"/>
    <property type="match status" value="1"/>
</dbReference>
<evidence type="ECO:0000313" key="6">
    <source>
        <dbReference type="Proteomes" id="UP000051931"/>
    </source>
</evidence>
<dbReference type="PANTHER" id="PTHR10724:SF7">
    <property type="entry name" value="SMALL RIBOSOMAL SUBUNIT PROTEIN BS1C"/>
    <property type="match status" value="1"/>
</dbReference>
<dbReference type="Proteomes" id="UP000051931">
    <property type="component" value="Unassembled WGS sequence"/>
</dbReference>
<gene>
    <name evidence="5" type="ORF">FC23_GL001334</name>
</gene>
<dbReference type="AlphaFoldDB" id="A0A0R1S095"/>
<dbReference type="GO" id="GO:0003729">
    <property type="term" value="F:mRNA binding"/>
    <property type="evidence" value="ECO:0007669"/>
    <property type="project" value="TreeGrafter"/>
</dbReference>
<dbReference type="EMBL" id="AZFB01000009">
    <property type="protein sequence ID" value="KRL62567.1"/>
    <property type="molecule type" value="Genomic_DNA"/>
</dbReference>
<dbReference type="PROSITE" id="PS50126">
    <property type="entry name" value="S1"/>
    <property type="match status" value="1"/>
</dbReference>
<keyword evidence="6" id="KW-1185">Reference proteome</keyword>
<protein>
    <recommendedName>
        <fullName evidence="4">S1 motif domain-containing protein</fullName>
    </recommendedName>
</protein>
<dbReference type="GO" id="GO:0022627">
    <property type="term" value="C:cytosolic small ribosomal subunit"/>
    <property type="evidence" value="ECO:0007669"/>
    <property type="project" value="TreeGrafter"/>
</dbReference>
<dbReference type="Gene3D" id="2.40.50.140">
    <property type="entry name" value="Nucleic acid-binding proteins"/>
    <property type="match status" value="1"/>
</dbReference>
<proteinExistence type="inferred from homology"/>
<sequence length="115" mass="12905">MKYQLGQRVTGKINNIVDYGLFVSLNGVSGLVHESDFGANWEREKGHFQIGQEVRVVITKLEKHKVALSLKRVNDSDLVDPTNQFSDLAASDFETTLANLVEQSQSEIKKLKDDL</sequence>
<dbReference type="PATRIC" id="fig|1122152.4.peg.1369"/>
<keyword evidence="3" id="KW-0687">Ribonucleoprotein</keyword>
<dbReference type="eggNOG" id="COG0539">
    <property type="taxonomic scope" value="Bacteria"/>
</dbReference>
<dbReference type="SMART" id="SM00316">
    <property type="entry name" value="S1"/>
    <property type="match status" value="1"/>
</dbReference>
<evidence type="ECO:0000256" key="3">
    <source>
        <dbReference type="ARBA" id="ARBA00023274"/>
    </source>
</evidence>
<evidence type="ECO:0000256" key="1">
    <source>
        <dbReference type="ARBA" id="ARBA00006767"/>
    </source>
</evidence>